<dbReference type="SUPFAM" id="SSF56784">
    <property type="entry name" value="HAD-like"/>
    <property type="match status" value="1"/>
</dbReference>
<gene>
    <name evidence="2" type="ORF">PCOR1329_LOCUS30380</name>
</gene>
<accession>A0ABN9SKL1</accession>
<dbReference type="Gene3D" id="3.40.50.1000">
    <property type="entry name" value="HAD superfamily/HAD-like"/>
    <property type="match status" value="1"/>
</dbReference>
<name>A0ABN9SKL1_9DINO</name>
<sequence>MEGMRTFLFDIDGVIHNGGTEIPGAARALAALRGSGRQVLFLTNNATKTPEDVVALFASFGAEATPDEVMTSAVAAADYLRAAGQEGRLVGKQVYVVGMRALQNIVASVGDELGTFSTFGGEDDAPKGRADVVQEFNPSLSPPPEDVPPPRSAPTTTSTTTSWRGRRTT</sequence>
<dbReference type="InterPro" id="IPR006357">
    <property type="entry name" value="HAD-SF_hydro_IIA"/>
</dbReference>
<protein>
    <submittedName>
        <fullName evidence="2">Uncharacterized protein</fullName>
    </submittedName>
</protein>
<feature type="region of interest" description="Disordered" evidence="1">
    <location>
        <begin position="120"/>
        <end position="169"/>
    </location>
</feature>
<evidence type="ECO:0000256" key="1">
    <source>
        <dbReference type="SAM" id="MobiDB-lite"/>
    </source>
</evidence>
<keyword evidence="3" id="KW-1185">Reference proteome</keyword>
<organism evidence="2 3">
    <name type="scientific">Prorocentrum cordatum</name>
    <dbReference type="NCBI Taxonomy" id="2364126"/>
    <lineage>
        <taxon>Eukaryota</taxon>
        <taxon>Sar</taxon>
        <taxon>Alveolata</taxon>
        <taxon>Dinophyceae</taxon>
        <taxon>Prorocentrales</taxon>
        <taxon>Prorocentraceae</taxon>
        <taxon>Prorocentrum</taxon>
    </lineage>
</organism>
<evidence type="ECO:0000313" key="2">
    <source>
        <dbReference type="EMBL" id="CAK0832334.1"/>
    </source>
</evidence>
<evidence type="ECO:0000313" key="3">
    <source>
        <dbReference type="Proteomes" id="UP001189429"/>
    </source>
</evidence>
<dbReference type="PANTHER" id="PTHR19288">
    <property type="entry name" value="4-NITROPHENYLPHOSPHATASE-RELATED"/>
    <property type="match status" value="1"/>
</dbReference>
<reference evidence="2" key="1">
    <citation type="submission" date="2023-10" db="EMBL/GenBank/DDBJ databases">
        <authorList>
            <person name="Chen Y."/>
            <person name="Shah S."/>
            <person name="Dougan E. K."/>
            <person name="Thang M."/>
            <person name="Chan C."/>
        </authorList>
    </citation>
    <scope>NUCLEOTIDE SEQUENCE [LARGE SCALE GENOMIC DNA]</scope>
</reference>
<dbReference type="EMBL" id="CAUYUJ010011658">
    <property type="protein sequence ID" value="CAK0832334.1"/>
    <property type="molecule type" value="Genomic_DNA"/>
</dbReference>
<dbReference type="InterPro" id="IPR036412">
    <property type="entry name" value="HAD-like_sf"/>
</dbReference>
<dbReference type="Pfam" id="PF13344">
    <property type="entry name" value="Hydrolase_6"/>
    <property type="match status" value="1"/>
</dbReference>
<dbReference type="PANTHER" id="PTHR19288:SF46">
    <property type="entry name" value="HALOACID DEHALOGENASE-LIKE HYDROLASE DOMAIN-CONTAINING PROTEIN 2"/>
    <property type="match status" value="1"/>
</dbReference>
<dbReference type="InterPro" id="IPR023214">
    <property type="entry name" value="HAD_sf"/>
</dbReference>
<feature type="compositionally biased region" description="Low complexity" evidence="1">
    <location>
        <begin position="153"/>
        <end position="163"/>
    </location>
</feature>
<comment type="caution">
    <text evidence="2">The sequence shown here is derived from an EMBL/GenBank/DDBJ whole genome shotgun (WGS) entry which is preliminary data.</text>
</comment>
<dbReference type="Proteomes" id="UP001189429">
    <property type="component" value="Unassembled WGS sequence"/>
</dbReference>
<proteinExistence type="predicted"/>
<feature type="compositionally biased region" description="Pro residues" evidence="1">
    <location>
        <begin position="140"/>
        <end position="152"/>
    </location>
</feature>